<protein>
    <submittedName>
        <fullName evidence="1">Uncharacterized protein</fullName>
    </submittedName>
</protein>
<dbReference type="Proteomes" id="UP000054272">
    <property type="component" value="Unassembled WGS sequence"/>
</dbReference>
<name>A0ABR5BRC6_9TREE</name>
<sequence length="204" mass="22428">MSKIQSLMTHFKETGEAYQHPHAYLVPYSFRLQAMRNRLDETNNTEILDTLPPTAAFMKTVDYKIEMSCCKLFANQREQGEGTVWMNPFRMTAIPRMLSIAREEATVLTTELATAARTTVTEGLDAEARTASEAMNSVAVRGAAEMSAKESSEGQAVEKDLGMTLKEAMSNAAETGLEDQVDHFTDATKTLIKGQAPGEAVRLA</sequence>
<reference evidence="1 2" key="1">
    <citation type="submission" date="2015-01" db="EMBL/GenBank/DDBJ databases">
        <title>The Genome Sequence of Cryptococcus gattii EJB2.</title>
        <authorList>
            <consortium name="The Broad Institute Genomics Platform"/>
            <person name="Cuomo C."/>
            <person name="Litvintseva A."/>
            <person name="Chen Y."/>
            <person name="Heitman J."/>
            <person name="Sun S."/>
            <person name="Springer D."/>
            <person name="Dromer F."/>
            <person name="Young S."/>
            <person name="Zeng Q."/>
            <person name="Gargeya S."/>
            <person name="Abouelleil A."/>
            <person name="Alvarado L."/>
            <person name="Chapman S.B."/>
            <person name="Gainer-Dewar J."/>
            <person name="Goldberg J."/>
            <person name="Griggs A."/>
            <person name="Gujja S."/>
            <person name="Hansen M."/>
            <person name="Howarth C."/>
            <person name="Imamovic A."/>
            <person name="Larimer J."/>
            <person name="Murphy C."/>
            <person name="Naylor J."/>
            <person name="Pearson M."/>
            <person name="Priest M."/>
            <person name="Roberts A."/>
            <person name="Saif S."/>
            <person name="Shea T."/>
            <person name="Sykes S."/>
            <person name="Wortman J."/>
            <person name="Nusbaum C."/>
            <person name="Birren B."/>
        </authorList>
    </citation>
    <scope>NUCLEOTIDE SEQUENCE [LARGE SCALE GENOMIC DNA]</scope>
    <source>
        <strain evidence="1 2">EJB2</strain>
    </source>
</reference>
<organism evidence="1 2">
    <name type="scientific">Cryptococcus gattii EJB2</name>
    <dbReference type="NCBI Taxonomy" id="1296103"/>
    <lineage>
        <taxon>Eukaryota</taxon>
        <taxon>Fungi</taxon>
        <taxon>Dikarya</taxon>
        <taxon>Basidiomycota</taxon>
        <taxon>Agaricomycotina</taxon>
        <taxon>Tremellomycetes</taxon>
        <taxon>Tremellales</taxon>
        <taxon>Cryptococcaceae</taxon>
        <taxon>Cryptococcus</taxon>
        <taxon>Cryptococcus gattii species complex</taxon>
    </lineage>
</organism>
<evidence type="ECO:0000313" key="1">
    <source>
        <dbReference type="EMBL" id="KIR78171.1"/>
    </source>
</evidence>
<evidence type="ECO:0000313" key="2">
    <source>
        <dbReference type="Proteomes" id="UP000054272"/>
    </source>
</evidence>
<gene>
    <name evidence="1" type="ORF">I306_04789</name>
</gene>
<proteinExistence type="predicted"/>
<keyword evidence="2" id="KW-1185">Reference proteome</keyword>
<dbReference type="EMBL" id="KN848722">
    <property type="protein sequence ID" value="KIR78171.1"/>
    <property type="molecule type" value="Genomic_DNA"/>
</dbReference>
<accession>A0ABR5BRC6</accession>